<accession>A0A8H4PWU4</accession>
<name>A0A8H4PWU4_9HYPO</name>
<dbReference type="OrthoDB" id="3633556at2759"/>
<dbReference type="AlphaFoldDB" id="A0A8H4PWU4"/>
<sequence>MLLSLSSLGGHHRTRTNIGLCLIAALFLVASLGFLISNSIGESLRGVGLYSLSPSPSHADHFRLSGPTPQLTADDRYTDVIINLNTSDPHPPSGLNFANLRYAVFLPTYVDHFSLAVDFFQSLRCLCLDHAEINFYVIVSDTAEARDFRQQLDNLKPCEHSFGRWGVPRSNVGGPIPHVNILNIYDLLPDQLKSPDVTPSDTSKVLERHGKYAYQSVKKMAPAVLIDYDYGLWIDSESIAVRPFRFRETFEAAIRVPTVWRSRMCNTDMMRDLMANAAKVLGRSVDSFGPAAWLLESTQWIIEKAVIMDMVQHVEAAHDRPFWAIYSENGLPFEILLYNLHIWARKMETVDTIFSKYMVLETEREMLRFGIAPAFPEIEFQMGTGFLERSSSLLKHASVQPQLSAFLRRYGQRLWRLEDLDIAAPDVLQRMLLDTPLDLLVSGATPLHRWWKEMEENKLVSRRRA</sequence>
<dbReference type="EMBL" id="JAAVMX010000002">
    <property type="protein sequence ID" value="KAF4511830.1"/>
    <property type="molecule type" value="Genomic_DNA"/>
</dbReference>
<dbReference type="Proteomes" id="UP000557566">
    <property type="component" value="Unassembled WGS sequence"/>
</dbReference>
<gene>
    <name evidence="1" type="ORF">G6O67_001038</name>
</gene>
<evidence type="ECO:0000313" key="1">
    <source>
        <dbReference type="EMBL" id="KAF4511830.1"/>
    </source>
</evidence>
<evidence type="ECO:0000313" key="2">
    <source>
        <dbReference type="Proteomes" id="UP000557566"/>
    </source>
</evidence>
<protein>
    <submittedName>
        <fullName evidence="1">Uncharacterized protein</fullName>
    </submittedName>
</protein>
<proteinExistence type="predicted"/>
<comment type="caution">
    <text evidence="1">The sequence shown here is derived from an EMBL/GenBank/DDBJ whole genome shotgun (WGS) entry which is preliminary data.</text>
</comment>
<keyword evidence="2" id="KW-1185">Reference proteome</keyword>
<organism evidence="1 2">
    <name type="scientific">Ophiocordyceps sinensis</name>
    <dbReference type="NCBI Taxonomy" id="72228"/>
    <lineage>
        <taxon>Eukaryota</taxon>
        <taxon>Fungi</taxon>
        <taxon>Dikarya</taxon>
        <taxon>Ascomycota</taxon>
        <taxon>Pezizomycotina</taxon>
        <taxon>Sordariomycetes</taxon>
        <taxon>Hypocreomycetidae</taxon>
        <taxon>Hypocreales</taxon>
        <taxon>Ophiocordycipitaceae</taxon>
        <taxon>Ophiocordyceps</taxon>
    </lineage>
</organism>
<reference evidence="1 2" key="1">
    <citation type="journal article" date="2020" name="Genome Biol. Evol.">
        <title>A new high-quality draft genome assembly of the Chinese cordyceps Ophiocordyceps sinensis.</title>
        <authorList>
            <person name="Shu R."/>
            <person name="Zhang J."/>
            <person name="Meng Q."/>
            <person name="Zhang H."/>
            <person name="Zhou G."/>
            <person name="Li M."/>
            <person name="Wu P."/>
            <person name="Zhao Y."/>
            <person name="Chen C."/>
            <person name="Qin Q."/>
        </authorList>
    </citation>
    <scope>NUCLEOTIDE SEQUENCE [LARGE SCALE GENOMIC DNA]</scope>
    <source>
        <strain evidence="1 2">IOZ07</strain>
    </source>
</reference>